<protein>
    <recommendedName>
        <fullName evidence="3">L-Fucosyltransferase</fullName>
        <ecNumber evidence="3">2.4.1.-</ecNumber>
    </recommendedName>
</protein>
<comment type="pathway">
    <text evidence="3">Protein modification; protein glycosylation.</text>
</comment>
<reference evidence="5" key="2">
    <citation type="journal article" date="2016" name="Sci. Rep.">
        <title>Dictyocaulus viviparus genome, variome and transcriptome elucidate lungworm biology and support future intervention.</title>
        <authorList>
            <person name="McNulty S.N."/>
            <person name="Strube C."/>
            <person name="Rosa B.A."/>
            <person name="Martin J.C."/>
            <person name="Tyagi R."/>
            <person name="Choi Y.J."/>
            <person name="Wang Q."/>
            <person name="Hallsworth Pepin K."/>
            <person name="Zhang X."/>
            <person name="Ozersky P."/>
            <person name="Wilson R.K."/>
            <person name="Sternberg P.W."/>
            <person name="Gasser R.B."/>
            <person name="Mitreva M."/>
        </authorList>
    </citation>
    <scope>NUCLEOTIDE SEQUENCE [LARGE SCALE GENOMIC DNA]</scope>
    <source>
        <strain evidence="5">HannoverDv2000</strain>
    </source>
</reference>
<dbReference type="PANTHER" id="PTHR11927:SF9">
    <property type="entry name" value="L-FUCOSYLTRANSFERASE"/>
    <property type="match status" value="1"/>
</dbReference>
<keyword evidence="3" id="KW-0333">Golgi apparatus</keyword>
<proteinExistence type="inferred from homology"/>
<keyword evidence="3" id="KW-0735">Signal-anchor</keyword>
<dbReference type="GO" id="GO:0008107">
    <property type="term" value="F:galactoside 2-alpha-L-fucosyltransferase activity"/>
    <property type="evidence" value="ECO:0007669"/>
    <property type="project" value="InterPro"/>
</dbReference>
<sequence>MVRPISILSSIDQRLTYQMRKRQGGDVVLDQPWSLASSKLIDNVKFFEQTGKNYLVSNFSYSKGLGNLMFQYASLRSIAEIRGSILIVPVTTTLRRAFKLDAIFATDDVIKELLKSAENSTIEIPSCCSFVSIPNATDKPISAIIGYLQNPRYFYPVNEVLVRREFTFLPSIKNQALLFLSTIVRRRALKRARPLYDNNNAKTGDEAFEMEPSALTDDLYYIGVHVRRGMDIVMNERNLRHGHKAANADYYRRAMQLAKGERENVCISLLIQKFYVVT</sequence>
<dbReference type="Proteomes" id="UP000053766">
    <property type="component" value="Unassembled WGS sequence"/>
</dbReference>
<comment type="subcellular location">
    <subcellularLocation>
        <location evidence="3">Golgi apparatus</location>
        <location evidence="3">Golgi stack membrane</location>
        <topology evidence="3">Single-pass type II membrane protein</topology>
    </subcellularLocation>
</comment>
<dbReference type="EC" id="2.4.1.-" evidence="3"/>
<keyword evidence="3" id="KW-0812">Transmembrane</keyword>
<accession>A0A0D8X9S3</accession>
<dbReference type="PANTHER" id="PTHR11927">
    <property type="entry name" value="GALACTOSIDE 2-L-FUCOSYLTRANSFERASE"/>
    <property type="match status" value="1"/>
</dbReference>
<evidence type="ECO:0000313" key="4">
    <source>
        <dbReference type="EMBL" id="KJH41340.1"/>
    </source>
</evidence>
<dbReference type="GO" id="GO:0005975">
    <property type="term" value="P:carbohydrate metabolic process"/>
    <property type="evidence" value="ECO:0007669"/>
    <property type="project" value="InterPro"/>
</dbReference>
<evidence type="ECO:0000256" key="2">
    <source>
        <dbReference type="ARBA" id="ARBA00022679"/>
    </source>
</evidence>
<comment type="similarity">
    <text evidence="3">Belongs to the glycosyltransferase 11 family.</text>
</comment>
<dbReference type="AlphaFoldDB" id="A0A0D8X9S3"/>
<organism evidence="4 5">
    <name type="scientific">Dictyocaulus viviparus</name>
    <name type="common">Bovine lungworm</name>
    <dbReference type="NCBI Taxonomy" id="29172"/>
    <lineage>
        <taxon>Eukaryota</taxon>
        <taxon>Metazoa</taxon>
        <taxon>Ecdysozoa</taxon>
        <taxon>Nematoda</taxon>
        <taxon>Chromadorea</taxon>
        <taxon>Rhabditida</taxon>
        <taxon>Rhabditina</taxon>
        <taxon>Rhabditomorpha</taxon>
        <taxon>Strongyloidea</taxon>
        <taxon>Metastrongylidae</taxon>
        <taxon>Dictyocaulus</taxon>
    </lineage>
</organism>
<dbReference type="EMBL" id="KN716847">
    <property type="protein sequence ID" value="KJH41340.1"/>
    <property type="molecule type" value="Genomic_DNA"/>
</dbReference>
<evidence type="ECO:0000313" key="5">
    <source>
        <dbReference type="Proteomes" id="UP000053766"/>
    </source>
</evidence>
<dbReference type="OrthoDB" id="3226at2759"/>
<gene>
    <name evidence="4" type="ORF">DICVIV_12681</name>
</gene>
<keyword evidence="5" id="KW-1185">Reference proteome</keyword>
<keyword evidence="2 3" id="KW-0808">Transferase</keyword>
<dbReference type="STRING" id="29172.A0A0D8X9S3"/>
<evidence type="ECO:0000256" key="1">
    <source>
        <dbReference type="ARBA" id="ARBA00022676"/>
    </source>
</evidence>
<keyword evidence="3" id="KW-0325">Glycoprotein</keyword>
<dbReference type="InterPro" id="IPR002516">
    <property type="entry name" value="Glyco_trans_11"/>
</dbReference>
<name>A0A0D8X9S3_DICVI</name>
<dbReference type="UniPathway" id="UPA00378"/>
<evidence type="ECO:0000256" key="3">
    <source>
        <dbReference type="RuleBase" id="RU363129"/>
    </source>
</evidence>
<reference evidence="4 5" key="1">
    <citation type="submission" date="2013-11" db="EMBL/GenBank/DDBJ databases">
        <title>Draft genome of the bovine lungworm Dictyocaulus viviparus.</title>
        <authorList>
            <person name="Mitreva M."/>
        </authorList>
    </citation>
    <scope>NUCLEOTIDE SEQUENCE [LARGE SCALE GENOMIC DNA]</scope>
    <source>
        <strain evidence="4 5">HannoverDv2000</strain>
    </source>
</reference>
<keyword evidence="1 3" id="KW-0328">Glycosyltransferase</keyword>
<dbReference type="GO" id="GO:0032580">
    <property type="term" value="C:Golgi cisterna membrane"/>
    <property type="evidence" value="ECO:0007669"/>
    <property type="project" value="UniProtKB-SubCell"/>
</dbReference>